<evidence type="ECO:0000256" key="2">
    <source>
        <dbReference type="ARBA" id="ARBA00023315"/>
    </source>
</evidence>
<keyword evidence="1 4" id="KW-0808">Transferase</keyword>
<keyword evidence="2" id="KW-0012">Acyltransferase</keyword>
<feature type="domain" description="N-acetyltransferase" evidence="3">
    <location>
        <begin position="32"/>
        <end position="166"/>
    </location>
</feature>
<dbReference type="Pfam" id="PF00583">
    <property type="entry name" value="Acetyltransf_1"/>
    <property type="match status" value="1"/>
</dbReference>
<name>A2C7W6_PROM3</name>
<dbReference type="GO" id="GO:0005737">
    <property type="term" value="C:cytoplasm"/>
    <property type="evidence" value="ECO:0007669"/>
    <property type="project" value="TreeGrafter"/>
</dbReference>
<sequence length="166" mass="18828">MISSCSLTPEVLEQAYGHGARECPSSNEQINLVFSQDRSFDLVELEQLLEAVGWSRRPMRRVRLALDHTLLKVGLWRHDPLLPRLVGFARCTGDGVLEATVWDVAIHPIYQGVGLGKHLMDYTLESLKEMGVKRVTLFADPGVVDFYERQGWTLEPDGHKCAFWYA</sequence>
<dbReference type="InterPro" id="IPR000182">
    <property type="entry name" value="GNAT_dom"/>
</dbReference>
<dbReference type="AlphaFoldDB" id="A2C7W6"/>
<dbReference type="Proteomes" id="UP000002274">
    <property type="component" value="Chromosome"/>
</dbReference>
<dbReference type="SUPFAM" id="SSF55729">
    <property type="entry name" value="Acyl-CoA N-acyltransferases (Nat)"/>
    <property type="match status" value="1"/>
</dbReference>
<organism evidence="4 5">
    <name type="scientific">Prochlorococcus marinus (strain MIT 9303)</name>
    <dbReference type="NCBI Taxonomy" id="59922"/>
    <lineage>
        <taxon>Bacteria</taxon>
        <taxon>Bacillati</taxon>
        <taxon>Cyanobacteriota</taxon>
        <taxon>Cyanophyceae</taxon>
        <taxon>Synechococcales</taxon>
        <taxon>Prochlorococcaceae</taxon>
        <taxon>Prochlorococcus</taxon>
    </lineage>
</organism>
<dbReference type="PROSITE" id="PS51186">
    <property type="entry name" value="GNAT"/>
    <property type="match status" value="1"/>
</dbReference>
<dbReference type="EMBL" id="CP000554">
    <property type="protein sequence ID" value="ABM77576.1"/>
    <property type="molecule type" value="Genomic_DNA"/>
</dbReference>
<reference evidence="4 5" key="1">
    <citation type="journal article" date="2007" name="PLoS Genet.">
        <title>Patterns and implications of gene gain and loss in the evolution of Prochlorococcus.</title>
        <authorList>
            <person name="Kettler G.C."/>
            <person name="Martiny A.C."/>
            <person name="Huang K."/>
            <person name="Zucker J."/>
            <person name="Coleman M.L."/>
            <person name="Rodrigue S."/>
            <person name="Chen F."/>
            <person name="Lapidus A."/>
            <person name="Ferriera S."/>
            <person name="Johnson J."/>
            <person name="Steglich C."/>
            <person name="Church G.M."/>
            <person name="Richardson P."/>
            <person name="Chisholm S.W."/>
        </authorList>
    </citation>
    <scope>NUCLEOTIDE SEQUENCE [LARGE SCALE GENOMIC DNA]</scope>
    <source>
        <strain evidence="4 5">MIT 9303</strain>
    </source>
</reference>
<gene>
    <name evidence="4" type="ordered locus">P9303_08251</name>
</gene>
<dbReference type="KEGG" id="pmf:P9303_08251"/>
<dbReference type="PANTHER" id="PTHR43626">
    <property type="entry name" value="ACYL-COA N-ACYLTRANSFERASE"/>
    <property type="match status" value="1"/>
</dbReference>
<dbReference type="CDD" id="cd04301">
    <property type="entry name" value="NAT_SF"/>
    <property type="match status" value="1"/>
</dbReference>
<dbReference type="BioCyc" id="PMAR59922:G1G80-744-MONOMER"/>
<dbReference type="RefSeq" id="WP_011825487.1">
    <property type="nucleotide sequence ID" value="NC_008820.1"/>
</dbReference>
<dbReference type="GO" id="GO:0008080">
    <property type="term" value="F:N-acetyltransferase activity"/>
    <property type="evidence" value="ECO:0007669"/>
    <property type="project" value="InterPro"/>
</dbReference>
<dbReference type="InterPro" id="IPR045039">
    <property type="entry name" value="NSI-like"/>
</dbReference>
<dbReference type="HOGENOM" id="CLU_086503_0_1_3"/>
<protein>
    <submittedName>
        <fullName evidence="4">Possible acetyltransferase</fullName>
    </submittedName>
</protein>
<evidence type="ECO:0000256" key="1">
    <source>
        <dbReference type="ARBA" id="ARBA00022679"/>
    </source>
</evidence>
<accession>A2C7W6</accession>
<dbReference type="PANTHER" id="PTHR43626:SF4">
    <property type="entry name" value="GCN5-RELATED N-ACETYLTRANSFERASE 2, CHLOROPLASTIC"/>
    <property type="match status" value="1"/>
</dbReference>
<dbReference type="InterPro" id="IPR016181">
    <property type="entry name" value="Acyl_CoA_acyltransferase"/>
</dbReference>
<dbReference type="Gene3D" id="3.40.630.30">
    <property type="match status" value="1"/>
</dbReference>
<evidence type="ECO:0000313" key="5">
    <source>
        <dbReference type="Proteomes" id="UP000002274"/>
    </source>
</evidence>
<evidence type="ECO:0000259" key="3">
    <source>
        <dbReference type="PROSITE" id="PS51186"/>
    </source>
</evidence>
<proteinExistence type="predicted"/>
<evidence type="ECO:0000313" key="4">
    <source>
        <dbReference type="EMBL" id="ABM77576.1"/>
    </source>
</evidence>
<dbReference type="STRING" id="59922.P9303_08251"/>